<dbReference type="AlphaFoldDB" id="A0AAI8VUZ6"/>
<name>A0AAI8VUZ6_9PEZI</name>
<feature type="chain" id="PRO_5042481002" evidence="1">
    <location>
        <begin position="18"/>
        <end position="78"/>
    </location>
</feature>
<feature type="signal peptide" evidence="1">
    <location>
        <begin position="1"/>
        <end position="17"/>
    </location>
</feature>
<accession>A0AAI8VUZ6</accession>
<evidence type="ECO:0000313" key="2">
    <source>
        <dbReference type="EMBL" id="CAJ2511230.1"/>
    </source>
</evidence>
<protein>
    <submittedName>
        <fullName evidence="2">Uu.00g068550.m01.CDS01</fullName>
    </submittedName>
</protein>
<sequence length="78" mass="8131">MKIAPFLLVAAAAVVRASPLPTKATTAATESFATSIALPSGVAPESITLTRCNQCLNGCSRQGQVCIAWCHRNVCRDA</sequence>
<gene>
    <name evidence="2" type="ORF">KHLLAP_LOCUS11698</name>
</gene>
<evidence type="ECO:0000256" key="1">
    <source>
        <dbReference type="SAM" id="SignalP"/>
    </source>
</evidence>
<reference evidence="2" key="1">
    <citation type="submission" date="2023-10" db="EMBL/GenBank/DDBJ databases">
        <authorList>
            <person name="Hackl T."/>
        </authorList>
    </citation>
    <scope>NUCLEOTIDE SEQUENCE</scope>
</reference>
<evidence type="ECO:0000313" key="3">
    <source>
        <dbReference type="Proteomes" id="UP001295740"/>
    </source>
</evidence>
<keyword evidence="1" id="KW-0732">Signal</keyword>
<keyword evidence="3" id="KW-1185">Reference proteome</keyword>
<dbReference type="Proteomes" id="UP001295740">
    <property type="component" value="Unassembled WGS sequence"/>
</dbReference>
<organism evidence="2 3">
    <name type="scientific">Anthostomella pinea</name>
    <dbReference type="NCBI Taxonomy" id="933095"/>
    <lineage>
        <taxon>Eukaryota</taxon>
        <taxon>Fungi</taxon>
        <taxon>Dikarya</taxon>
        <taxon>Ascomycota</taxon>
        <taxon>Pezizomycotina</taxon>
        <taxon>Sordariomycetes</taxon>
        <taxon>Xylariomycetidae</taxon>
        <taxon>Xylariales</taxon>
        <taxon>Xylariaceae</taxon>
        <taxon>Anthostomella</taxon>
    </lineage>
</organism>
<dbReference type="EMBL" id="CAUWAG010000018">
    <property type="protein sequence ID" value="CAJ2511230.1"/>
    <property type="molecule type" value="Genomic_DNA"/>
</dbReference>
<proteinExistence type="predicted"/>
<comment type="caution">
    <text evidence="2">The sequence shown here is derived from an EMBL/GenBank/DDBJ whole genome shotgun (WGS) entry which is preliminary data.</text>
</comment>